<sequence>MLVNIISGFFYLSLTEYHSKLSDLALEVMAQEHYEDDALIVAMAADSNPDSSHELLYNLKYIFTKAGWNSFTGVSSFGSAYKKYKTTGRKRLVVVDDFVGSGKTVISRCRELNKVFENAEVEGFSVSVKVLVSTRRGLENIRAEGIDVTAQHEISKAIDDSFPDTVAAEYRNLMIELEANLSKAYNDIEMPSMGYNDAQAAYCRENSNTPNSVFPVFWWPFNNDSNKRSTMLHRAMEDA</sequence>
<protein>
    <recommendedName>
        <fullName evidence="1">PRTase-CE domain-containing protein</fullName>
    </recommendedName>
</protein>
<dbReference type="EMBL" id="CP010979">
    <property type="protein sequence ID" value="AJQ49182.1"/>
    <property type="molecule type" value="Genomic_DNA"/>
</dbReference>
<proteinExistence type="predicted"/>
<name>A0AAU8S1M2_PSEPU</name>
<dbReference type="SUPFAM" id="SSF53271">
    <property type="entry name" value="PRTase-like"/>
    <property type="match status" value="1"/>
</dbReference>
<dbReference type="InterPro" id="IPR029057">
    <property type="entry name" value="PRTase-like"/>
</dbReference>
<dbReference type="Proteomes" id="UP000033260">
    <property type="component" value="Chromosome"/>
</dbReference>
<evidence type="ECO:0000313" key="3">
    <source>
        <dbReference type="Proteomes" id="UP000033260"/>
    </source>
</evidence>
<dbReference type="InterPro" id="IPR056920">
    <property type="entry name" value="PRTase-CE"/>
</dbReference>
<organism evidence="2 3">
    <name type="scientific">Pseudomonas putida S13.1.2</name>
    <dbReference type="NCBI Taxonomy" id="1384061"/>
    <lineage>
        <taxon>Bacteria</taxon>
        <taxon>Pseudomonadati</taxon>
        <taxon>Pseudomonadota</taxon>
        <taxon>Gammaproteobacteria</taxon>
        <taxon>Pseudomonadales</taxon>
        <taxon>Pseudomonadaceae</taxon>
        <taxon>Pseudomonas</taxon>
    </lineage>
</organism>
<dbReference type="Pfam" id="PF24390">
    <property type="entry name" value="PRTase-CE"/>
    <property type="match status" value="1"/>
</dbReference>
<evidence type="ECO:0000259" key="1">
    <source>
        <dbReference type="Pfam" id="PF24390"/>
    </source>
</evidence>
<reference evidence="2 3" key="1">
    <citation type="submission" date="2015-02" db="EMBL/GenBank/DDBJ databases">
        <title>Complete Genome Sequencing of Pseudomonas putida S13.1.2.</title>
        <authorList>
            <person name="Chong T.M."/>
            <person name="Chan K.G."/>
            <person name="Dessaux Y."/>
        </authorList>
    </citation>
    <scope>NUCLEOTIDE SEQUENCE [LARGE SCALE GENOMIC DNA]</scope>
    <source>
        <strain evidence="2 3">S13.1.2</strain>
    </source>
</reference>
<accession>A0AAU8S1M2</accession>
<gene>
    <name evidence="2" type="ORF">N805_18990</name>
</gene>
<dbReference type="AlphaFoldDB" id="A0AAU8S1M2"/>
<evidence type="ECO:0000313" key="2">
    <source>
        <dbReference type="EMBL" id="AJQ49182.1"/>
    </source>
</evidence>
<feature type="domain" description="PRTase-CE" evidence="1">
    <location>
        <begin position="4"/>
        <end position="222"/>
    </location>
</feature>